<comment type="similarity">
    <text evidence="1">Belongs to the LOB domain-containing protein family.</text>
</comment>
<dbReference type="EMBL" id="QPKB01000005">
    <property type="protein sequence ID" value="RWR85335.1"/>
    <property type="molecule type" value="Genomic_DNA"/>
</dbReference>
<protein>
    <submittedName>
        <fullName evidence="4">LOB domain-containing protein 40</fullName>
    </submittedName>
</protein>
<evidence type="ECO:0000313" key="4">
    <source>
        <dbReference type="EMBL" id="RWR85335.1"/>
    </source>
</evidence>
<dbReference type="OrthoDB" id="1922547at2759"/>
<dbReference type="PANTHER" id="PTHR31304">
    <property type="entry name" value="LOB DOMAIN-CONTAINING PROTEIN 38"/>
    <property type="match status" value="1"/>
</dbReference>
<feature type="domain" description="LOB" evidence="3">
    <location>
        <begin position="3"/>
        <end position="109"/>
    </location>
</feature>
<feature type="compositionally biased region" description="Basic and acidic residues" evidence="2">
    <location>
        <begin position="153"/>
        <end position="188"/>
    </location>
</feature>
<dbReference type="PANTHER" id="PTHR31304:SF73">
    <property type="entry name" value="OS01G0511000 PROTEIN"/>
    <property type="match status" value="1"/>
</dbReference>
<evidence type="ECO:0000256" key="1">
    <source>
        <dbReference type="ARBA" id="ARBA00005474"/>
    </source>
</evidence>
<organism evidence="4 5">
    <name type="scientific">Cinnamomum micranthum f. kanehirae</name>
    <dbReference type="NCBI Taxonomy" id="337451"/>
    <lineage>
        <taxon>Eukaryota</taxon>
        <taxon>Viridiplantae</taxon>
        <taxon>Streptophyta</taxon>
        <taxon>Embryophyta</taxon>
        <taxon>Tracheophyta</taxon>
        <taxon>Spermatophyta</taxon>
        <taxon>Magnoliopsida</taxon>
        <taxon>Magnoliidae</taxon>
        <taxon>Laurales</taxon>
        <taxon>Lauraceae</taxon>
        <taxon>Cinnamomum</taxon>
    </lineage>
</organism>
<evidence type="ECO:0000256" key="2">
    <source>
        <dbReference type="SAM" id="MobiDB-lite"/>
    </source>
</evidence>
<keyword evidence="5" id="KW-1185">Reference proteome</keyword>
<dbReference type="InterPro" id="IPR004883">
    <property type="entry name" value="LOB"/>
</dbReference>
<dbReference type="Pfam" id="PF03195">
    <property type="entry name" value="LOB"/>
    <property type="match status" value="1"/>
</dbReference>
<evidence type="ECO:0000313" key="5">
    <source>
        <dbReference type="Proteomes" id="UP000283530"/>
    </source>
</evidence>
<reference evidence="4 5" key="1">
    <citation type="journal article" date="2019" name="Nat. Plants">
        <title>Stout camphor tree genome fills gaps in understanding of flowering plant genome evolution.</title>
        <authorList>
            <person name="Chaw S.M."/>
            <person name="Liu Y.C."/>
            <person name="Wu Y.W."/>
            <person name="Wang H.Y."/>
            <person name="Lin C.I."/>
            <person name="Wu C.S."/>
            <person name="Ke H.M."/>
            <person name="Chang L.Y."/>
            <person name="Hsu C.Y."/>
            <person name="Yang H.T."/>
            <person name="Sudianto E."/>
            <person name="Hsu M.H."/>
            <person name="Wu K.P."/>
            <person name="Wang L.N."/>
            <person name="Leebens-Mack J.H."/>
            <person name="Tsai I.J."/>
        </authorList>
    </citation>
    <scope>NUCLEOTIDE SEQUENCE [LARGE SCALE GENOMIC DNA]</scope>
    <source>
        <strain evidence="5">cv. Chaw 1501</strain>
        <tissue evidence="4">Young leaves</tissue>
    </source>
</reference>
<gene>
    <name evidence="4" type="ORF">CKAN_01419700</name>
</gene>
<evidence type="ECO:0000259" key="3">
    <source>
        <dbReference type="PROSITE" id="PS50891"/>
    </source>
</evidence>
<dbReference type="Proteomes" id="UP000283530">
    <property type="component" value="Unassembled WGS sequence"/>
</dbReference>
<sequence>MKMSCNGCRVLRKGCSDTCSIRPCLDWIQNPESQANATLFLAKFYGRAGLMNLLSAGPEHLRPAVFRSLLYEACGRIVNPIYGSVGLLWSGSWQLCQAAVEAVLDGKPIVQATTDSPPITGPPAKAYDIRHVSKKENSVIQELHRVKARGRFKEPNSRLDSAVDRFSKPGERNCRGPSRDSSLTHETESGSSVEAALVGRAEPSSRADAELELELRLGIGRVSQEGPVHAMGNVAKLGDLDQLDAYTCNAQLGLQLSGI</sequence>
<dbReference type="GO" id="GO:0010468">
    <property type="term" value="P:regulation of gene expression"/>
    <property type="evidence" value="ECO:0007669"/>
    <property type="project" value="TreeGrafter"/>
</dbReference>
<comment type="caution">
    <text evidence="4">The sequence shown here is derived from an EMBL/GenBank/DDBJ whole genome shotgun (WGS) entry which is preliminary data.</text>
</comment>
<feature type="region of interest" description="Disordered" evidence="2">
    <location>
        <begin position="153"/>
        <end position="194"/>
    </location>
</feature>
<name>A0A3S3ND85_9MAGN</name>
<proteinExistence type="inferred from homology"/>
<accession>A0A3S3ND85</accession>
<dbReference type="PROSITE" id="PS50891">
    <property type="entry name" value="LOB"/>
    <property type="match status" value="1"/>
</dbReference>
<dbReference type="AlphaFoldDB" id="A0A3S3ND85"/>